<dbReference type="GO" id="GO:0043937">
    <property type="term" value="P:regulation of sporulation"/>
    <property type="evidence" value="ECO:0007669"/>
    <property type="project" value="InterPro"/>
</dbReference>
<dbReference type="RefSeq" id="WP_072985513.1">
    <property type="nucleotide sequence ID" value="NZ_FQZB01000005.1"/>
</dbReference>
<gene>
    <name evidence="1" type="ORF">SAMN02745163_00939</name>
</gene>
<dbReference type="OrthoDB" id="1938553at2"/>
<dbReference type="InterPro" id="IPR036638">
    <property type="entry name" value="HLH_DNA-bd_sf"/>
</dbReference>
<dbReference type="GO" id="GO:0046983">
    <property type="term" value="F:protein dimerization activity"/>
    <property type="evidence" value="ECO:0007669"/>
    <property type="project" value="InterPro"/>
</dbReference>
<dbReference type="InterPro" id="IPR018540">
    <property type="entry name" value="Spo0E-like"/>
</dbReference>
<dbReference type="Gene3D" id="4.10.280.10">
    <property type="entry name" value="Helix-loop-helix DNA-binding domain"/>
    <property type="match status" value="1"/>
</dbReference>
<reference evidence="1 2" key="1">
    <citation type="submission" date="2016-11" db="EMBL/GenBank/DDBJ databases">
        <authorList>
            <person name="Jaros S."/>
            <person name="Januszkiewicz K."/>
            <person name="Wedrychowicz H."/>
        </authorList>
    </citation>
    <scope>NUCLEOTIDE SEQUENCE [LARGE SCALE GENOMIC DNA]</scope>
    <source>
        <strain evidence="1 2">DSM 21758</strain>
    </source>
</reference>
<dbReference type="InterPro" id="IPR037208">
    <property type="entry name" value="Spo0E-like_sf"/>
</dbReference>
<protein>
    <recommendedName>
        <fullName evidence="3">Spo0E like sporulation regulatory protein</fullName>
    </recommendedName>
</protein>
<accession>A0A1M6ETM3</accession>
<sequence>MRLRELKRKIALRKFLLNTLLIFLNPTNTIIVQLSQDLDIFITKYQKYSYTKHKKKEAYYITRKKIA</sequence>
<evidence type="ECO:0008006" key="3">
    <source>
        <dbReference type="Google" id="ProtNLM"/>
    </source>
</evidence>
<organism evidence="1 2">
    <name type="scientific">Clostridium cavendishii DSM 21758</name>
    <dbReference type="NCBI Taxonomy" id="1121302"/>
    <lineage>
        <taxon>Bacteria</taxon>
        <taxon>Bacillati</taxon>
        <taxon>Bacillota</taxon>
        <taxon>Clostridia</taxon>
        <taxon>Eubacteriales</taxon>
        <taxon>Clostridiaceae</taxon>
        <taxon>Clostridium</taxon>
    </lineage>
</organism>
<proteinExistence type="predicted"/>
<name>A0A1M6ETM3_9CLOT</name>
<dbReference type="Proteomes" id="UP000184310">
    <property type="component" value="Unassembled WGS sequence"/>
</dbReference>
<dbReference type="AlphaFoldDB" id="A0A1M6ETM3"/>
<keyword evidence="2" id="KW-1185">Reference proteome</keyword>
<dbReference type="SUPFAM" id="SSF140500">
    <property type="entry name" value="BAS1536-like"/>
    <property type="match status" value="1"/>
</dbReference>
<dbReference type="EMBL" id="FQZB01000005">
    <property type="protein sequence ID" value="SHI88710.1"/>
    <property type="molecule type" value="Genomic_DNA"/>
</dbReference>
<evidence type="ECO:0000313" key="1">
    <source>
        <dbReference type="EMBL" id="SHI88710.1"/>
    </source>
</evidence>
<dbReference type="Pfam" id="PF09388">
    <property type="entry name" value="SpoOE-like"/>
    <property type="match status" value="1"/>
</dbReference>
<evidence type="ECO:0000313" key="2">
    <source>
        <dbReference type="Proteomes" id="UP000184310"/>
    </source>
</evidence>